<feature type="transmembrane region" description="Helical" evidence="8">
    <location>
        <begin position="144"/>
        <end position="162"/>
    </location>
</feature>
<feature type="transmembrane region" description="Helical" evidence="8">
    <location>
        <begin position="75"/>
        <end position="99"/>
    </location>
</feature>
<name>A0A2T5G2T3_9SPHN</name>
<feature type="transmembrane region" description="Helical" evidence="8">
    <location>
        <begin position="221"/>
        <end position="243"/>
    </location>
</feature>
<accession>A0A2T5G2T3</accession>
<protein>
    <submittedName>
        <fullName evidence="9">Uncharacterized protein</fullName>
    </submittedName>
</protein>
<feature type="transmembrane region" description="Helical" evidence="8">
    <location>
        <begin position="356"/>
        <end position="374"/>
    </location>
</feature>
<dbReference type="PANTHER" id="PTHR33908:SF3">
    <property type="entry name" value="UNDECAPRENYL PHOSPHATE-ALPHA-4-AMINO-4-DEOXY-L-ARABINOSE ARABINOSYL TRANSFERASE"/>
    <property type="match status" value="1"/>
</dbReference>
<evidence type="ECO:0000256" key="3">
    <source>
        <dbReference type="ARBA" id="ARBA00022676"/>
    </source>
</evidence>
<feature type="transmembrane region" description="Helical" evidence="8">
    <location>
        <begin position="327"/>
        <end position="344"/>
    </location>
</feature>
<comment type="subcellular location">
    <subcellularLocation>
        <location evidence="1">Cell membrane</location>
        <topology evidence="1">Multi-pass membrane protein</topology>
    </subcellularLocation>
</comment>
<feature type="transmembrane region" description="Helical" evidence="8">
    <location>
        <begin position="197"/>
        <end position="214"/>
    </location>
</feature>
<dbReference type="PANTHER" id="PTHR33908">
    <property type="entry name" value="MANNOSYLTRANSFERASE YKCB-RELATED"/>
    <property type="match status" value="1"/>
</dbReference>
<evidence type="ECO:0000313" key="10">
    <source>
        <dbReference type="Proteomes" id="UP000244162"/>
    </source>
</evidence>
<feature type="transmembrane region" description="Helical" evidence="8">
    <location>
        <begin position="174"/>
        <end position="191"/>
    </location>
</feature>
<dbReference type="GO" id="GO:0009103">
    <property type="term" value="P:lipopolysaccharide biosynthetic process"/>
    <property type="evidence" value="ECO:0007669"/>
    <property type="project" value="UniProtKB-ARBA"/>
</dbReference>
<proteinExistence type="predicted"/>
<evidence type="ECO:0000256" key="8">
    <source>
        <dbReference type="SAM" id="Phobius"/>
    </source>
</evidence>
<keyword evidence="3" id="KW-0328">Glycosyltransferase</keyword>
<dbReference type="EMBL" id="NWBU01000004">
    <property type="protein sequence ID" value="PTQ13455.1"/>
    <property type="molecule type" value="Genomic_DNA"/>
</dbReference>
<evidence type="ECO:0000256" key="6">
    <source>
        <dbReference type="ARBA" id="ARBA00022989"/>
    </source>
</evidence>
<dbReference type="GO" id="GO:0005886">
    <property type="term" value="C:plasma membrane"/>
    <property type="evidence" value="ECO:0007669"/>
    <property type="project" value="UniProtKB-SubCell"/>
</dbReference>
<keyword evidence="10" id="KW-1185">Reference proteome</keyword>
<feature type="transmembrane region" description="Helical" evidence="8">
    <location>
        <begin position="263"/>
        <end position="289"/>
    </location>
</feature>
<evidence type="ECO:0000256" key="7">
    <source>
        <dbReference type="ARBA" id="ARBA00023136"/>
    </source>
</evidence>
<evidence type="ECO:0000313" key="9">
    <source>
        <dbReference type="EMBL" id="PTQ13455.1"/>
    </source>
</evidence>
<sequence>MTGMKDDRLKRWWALAALLLIAGGMAFRIWKVTVTPLWLDEAYSAYAAGKGFAFLWQVVPRYETHPPFYYSLVRLWTLIFGDGLVALRSFGFASALATMPVAALAARELARIIGLGRQRTAAMMLAALAFAAFAPLTVQMGREVRPYPLMILVYATAIWALLRVLRHAGTDGRIARGPFAFYLVALALMMWLHNLGLLYAAALGLAALLAVARKETRAREWMIFLGGHVLVALAWLPALMILVDQAPTWVKSTWLTFRWWPLPWRLLMLYAGPGVLLGIAAGLLAAMGTRVLARTGERRRALIMLLLTGLLPVALSVGISALLAPVFIMRTMTPVAIPAALLIATGAATQSGWRRWLAAIAFALMLGQMIAIDIRARSGGPPQNWYGAVRWLAARFRPGDMVYAYPNEGALPFDYAVRDMKLDMPSRSIPTPVPSIGVGGWYPTGSRGVVSLPRDRLRAIARERGTQAVPTIWLLRLGPWAYDKGDMFLDELSVGREQVGSFRSGPIDIIGLRKADLPSPSRR</sequence>
<comment type="caution">
    <text evidence="9">The sequence shown here is derived from an EMBL/GenBank/DDBJ whole genome shotgun (WGS) entry which is preliminary data.</text>
</comment>
<reference evidence="9 10" key="1">
    <citation type="submission" date="2017-09" db="EMBL/GenBank/DDBJ databases">
        <title>Sphingomonas panjinensis sp.nov., isolated from oil-contaminated soil.</title>
        <authorList>
            <person name="Wang L."/>
            <person name="Chen L."/>
        </authorList>
    </citation>
    <scope>NUCLEOTIDE SEQUENCE [LARGE SCALE GENOMIC DNA]</scope>
    <source>
        <strain evidence="9 10">FW-11</strain>
    </source>
</reference>
<dbReference type="GO" id="GO:0016763">
    <property type="term" value="F:pentosyltransferase activity"/>
    <property type="evidence" value="ECO:0007669"/>
    <property type="project" value="TreeGrafter"/>
</dbReference>
<keyword evidence="5 8" id="KW-0812">Transmembrane</keyword>
<evidence type="ECO:0000256" key="2">
    <source>
        <dbReference type="ARBA" id="ARBA00022475"/>
    </source>
</evidence>
<keyword evidence="4" id="KW-0808">Transferase</keyword>
<keyword evidence="2" id="KW-1003">Cell membrane</keyword>
<dbReference type="RefSeq" id="WP_107966687.1">
    <property type="nucleotide sequence ID" value="NZ_NWBU01000004.1"/>
</dbReference>
<keyword evidence="7 8" id="KW-0472">Membrane</keyword>
<evidence type="ECO:0000256" key="1">
    <source>
        <dbReference type="ARBA" id="ARBA00004651"/>
    </source>
</evidence>
<dbReference type="AlphaFoldDB" id="A0A2T5G2T3"/>
<evidence type="ECO:0000256" key="4">
    <source>
        <dbReference type="ARBA" id="ARBA00022679"/>
    </source>
</evidence>
<dbReference type="Proteomes" id="UP000244162">
    <property type="component" value="Unassembled WGS sequence"/>
</dbReference>
<feature type="transmembrane region" description="Helical" evidence="8">
    <location>
        <begin position="301"/>
        <end position="321"/>
    </location>
</feature>
<dbReference type="GO" id="GO:0010041">
    <property type="term" value="P:response to iron(III) ion"/>
    <property type="evidence" value="ECO:0007669"/>
    <property type="project" value="TreeGrafter"/>
</dbReference>
<feature type="transmembrane region" description="Helical" evidence="8">
    <location>
        <begin position="12"/>
        <end position="30"/>
    </location>
</feature>
<dbReference type="OrthoDB" id="559425at2"/>
<feature type="transmembrane region" description="Helical" evidence="8">
    <location>
        <begin position="120"/>
        <end position="138"/>
    </location>
</feature>
<gene>
    <name evidence="9" type="ORF">CLG96_05035</name>
</gene>
<evidence type="ECO:0000256" key="5">
    <source>
        <dbReference type="ARBA" id="ARBA00022692"/>
    </source>
</evidence>
<dbReference type="InterPro" id="IPR050297">
    <property type="entry name" value="LipidA_mod_glycosyltrf_83"/>
</dbReference>
<organism evidence="9 10">
    <name type="scientific">Sphingomonas oleivorans</name>
    <dbReference type="NCBI Taxonomy" id="1735121"/>
    <lineage>
        <taxon>Bacteria</taxon>
        <taxon>Pseudomonadati</taxon>
        <taxon>Pseudomonadota</taxon>
        <taxon>Alphaproteobacteria</taxon>
        <taxon>Sphingomonadales</taxon>
        <taxon>Sphingomonadaceae</taxon>
        <taxon>Sphingomonas</taxon>
    </lineage>
</organism>
<keyword evidence="6 8" id="KW-1133">Transmembrane helix</keyword>